<dbReference type="RefSeq" id="WP_142835025.1">
    <property type="nucleotide sequence ID" value="NZ_VFSV01000020.1"/>
</dbReference>
<reference evidence="4 5" key="1">
    <citation type="submission" date="2019-06" db="EMBL/GenBank/DDBJ databases">
        <title>Paenimaribius caenipelagi gen. nov., sp. nov., isolated from a tidal flat.</title>
        <authorList>
            <person name="Yoon J.-H."/>
        </authorList>
    </citation>
    <scope>NUCLEOTIDE SEQUENCE [LARGE SCALE GENOMIC DNA]</scope>
    <source>
        <strain evidence="4 5">JBTF-M29</strain>
    </source>
</reference>
<evidence type="ECO:0000256" key="2">
    <source>
        <dbReference type="SAM" id="Phobius"/>
    </source>
</evidence>
<proteinExistence type="predicted"/>
<protein>
    <submittedName>
        <fullName evidence="4">Phage tail protein</fullName>
    </submittedName>
</protein>
<feature type="region of interest" description="Disordered" evidence="1">
    <location>
        <begin position="1013"/>
        <end position="1034"/>
    </location>
</feature>
<dbReference type="InterPro" id="IPR055385">
    <property type="entry name" value="GpJ_HDII-ins2"/>
</dbReference>
<keyword evidence="2" id="KW-0472">Membrane</keyword>
<organism evidence="4 5">
    <name type="scientific">Palleronia caenipelagi</name>
    <dbReference type="NCBI Taxonomy" id="2489174"/>
    <lineage>
        <taxon>Bacteria</taxon>
        <taxon>Pseudomonadati</taxon>
        <taxon>Pseudomonadota</taxon>
        <taxon>Alphaproteobacteria</taxon>
        <taxon>Rhodobacterales</taxon>
        <taxon>Roseobacteraceae</taxon>
        <taxon>Palleronia</taxon>
    </lineage>
</organism>
<sequence length="1103" mass="117381">MTRILAAPAFDPGAARIGIDLPDGLTVAQMIAASLPDLAPADHTRLRATLVTEAGQRHIPPALWPHTRPRPGVRVVLRLVPGKDALRSVLTIVISVASIALGAYFGPALAATLGLPGAVGTALVGLGVTALGTLLSTALVPPVQPREERPRYQIDGWRNRFEPGGAVPSVLGEMRYAPPFAATPWTEIVGQEQYVRALFTFGDGPVRIDQIRIGDTPLSEFEDVDLQIREGHAGDSRLTLFPDQVVEERVGVDLVKPLPRDSAGNPTDSEGVETPVVRTTGEDATAARLILAFPAGLTKVDDDGDLVTKVVRLRLERRPAGTSAWETVDAERWIRGRQTEAFFRAVEIALPTRGRWDIRVTRLSTTSDATNISDRLIWAALQTIRPEYPLAPTRPLALLALRIRATYQLSGQLDNVSARVRRVAPDYDAATGDWIARPSRNPATAFRQVLQGAGTPRPLPDSALDLAALADWHDFCAARGLQYDRVLDQTGQTLREILSEIAAAGRARPVHDGLRWSVAIDRPGQPVIDHISPRNSWGFRARRSYVSPPEGFRVPFIDRTAAFARAERLVSWPDHTGDVDLTEALELPGKTDPAEIFREARRRQLEILHRPESYELYQDGPVRVATRGDIVAVSHDQLDAVMGGARVLQVIGRTVILDEEIDLPEGQTGAIRFRIAETAEDPGLSVVQRLRDVAGGVVTLAEDNPVPRPGTTVLYGLAETETRRMIVTEVETTEDGACLMRLIDEAPEIDAILDATPIPAWNGRVGTPLDLSALSPATPVLRRVRTGWAELGIIGGLEIDLAPGSGPVPTQTFLLHHRLTGAVPWTLLEIPVAEGGAALTGYGPGDTVELQVAARAATGGDSPWSGIVPIVIADDAPVAPAALPLSAIDLGALPGALRVTVAGGSDPHLRALRLYRSTDPVLDTAGDRAGPDLDLAAGQSASRTLGDATRRNLLTAPGFASATGWVPGPGWSIAGGTASHAAGSAGGLSQTVTLKDATAYRLGYRLSEVGGGSVTPQLQGAATSAGVPRSSDGLSRERLVSATGQTALAFEAENAFTGQLDDVLLYEESTACLAQGTHYVWVQPVGEDGRTGPISGPVAVTIT</sequence>
<feature type="transmembrane region" description="Helical" evidence="2">
    <location>
        <begin position="88"/>
        <end position="106"/>
    </location>
</feature>
<keyword evidence="2" id="KW-0812">Transmembrane</keyword>
<feature type="transmembrane region" description="Helical" evidence="2">
    <location>
        <begin position="118"/>
        <end position="141"/>
    </location>
</feature>
<keyword evidence="2" id="KW-1133">Transmembrane helix</keyword>
<dbReference type="AlphaFoldDB" id="A0A547PW41"/>
<gene>
    <name evidence="4" type="ORF">FEV53_11905</name>
</gene>
<feature type="domain" description="Tip attachment protein J HDII-ins2" evidence="3">
    <location>
        <begin position="273"/>
        <end position="385"/>
    </location>
</feature>
<evidence type="ECO:0000259" key="3">
    <source>
        <dbReference type="Pfam" id="PF24801"/>
    </source>
</evidence>
<name>A0A547PW41_9RHOB</name>
<dbReference type="OrthoDB" id="7349961at2"/>
<accession>A0A547PW41</accession>
<comment type="caution">
    <text evidence="4">The sequence shown here is derived from an EMBL/GenBank/DDBJ whole genome shotgun (WGS) entry which is preliminary data.</text>
</comment>
<dbReference type="EMBL" id="VFSV01000020">
    <property type="protein sequence ID" value="TRD18353.1"/>
    <property type="molecule type" value="Genomic_DNA"/>
</dbReference>
<evidence type="ECO:0000313" key="4">
    <source>
        <dbReference type="EMBL" id="TRD18353.1"/>
    </source>
</evidence>
<dbReference type="Pfam" id="PF24801">
    <property type="entry name" value="FNIII-A_GpJ"/>
    <property type="match status" value="1"/>
</dbReference>
<evidence type="ECO:0000313" key="5">
    <source>
        <dbReference type="Proteomes" id="UP000318590"/>
    </source>
</evidence>
<dbReference type="Proteomes" id="UP000318590">
    <property type="component" value="Unassembled WGS sequence"/>
</dbReference>
<keyword evidence="5" id="KW-1185">Reference proteome</keyword>
<evidence type="ECO:0000256" key="1">
    <source>
        <dbReference type="SAM" id="MobiDB-lite"/>
    </source>
</evidence>